<name>A0A7C3WQQ9_THEPE</name>
<organism evidence="3">
    <name type="scientific">Thermofilum pendens</name>
    <dbReference type="NCBI Taxonomy" id="2269"/>
    <lineage>
        <taxon>Archaea</taxon>
        <taxon>Thermoproteota</taxon>
        <taxon>Thermoprotei</taxon>
        <taxon>Thermofilales</taxon>
        <taxon>Thermofilaceae</taxon>
        <taxon>Thermofilum</taxon>
    </lineage>
</organism>
<sequence length="120" mass="13553">MTSGSRWRWISCAPRCMSVRKLLPGQQLRWSRESMRGSSSSSKASHSKLRPDEQRAVEVGRALATPGLVEHLAETDPQMSAVRRIVKRLGFPEGALYVVGVSLLSYMLSERGEKHWDRRS</sequence>
<feature type="region of interest" description="Disordered" evidence="1">
    <location>
        <begin position="30"/>
        <end position="56"/>
    </location>
</feature>
<evidence type="ECO:0000256" key="2">
    <source>
        <dbReference type="SAM" id="Phobius"/>
    </source>
</evidence>
<dbReference type="SUPFAM" id="SSF48150">
    <property type="entry name" value="DNA-glycosylase"/>
    <property type="match status" value="1"/>
</dbReference>
<evidence type="ECO:0000256" key="1">
    <source>
        <dbReference type="SAM" id="MobiDB-lite"/>
    </source>
</evidence>
<dbReference type="GO" id="GO:0006281">
    <property type="term" value="P:DNA repair"/>
    <property type="evidence" value="ECO:0007669"/>
    <property type="project" value="InterPro"/>
</dbReference>
<dbReference type="GO" id="GO:0016829">
    <property type="term" value="F:lyase activity"/>
    <property type="evidence" value="ECO:0007669"/>
    <property type="project" value="UniProtKB-KW"/>
</dbReference>
<dbReference type="Gene3D" id="1.10.340.30">
    <property type="entry name" value="Hypothetical protein, domain 2"/>
    <property type="match status" value="1"/>
</dbReference>
<feature type="transmembrane region" description="Helical" evidence="2">
    <location>
        <begin position="89"/>
        <end position="108"/>
    </location>
</feature>
<accession>A0A7C3WQQ9</accession>
<keyword evidence="2" id="KW-0812">Transmembrane</keyword>
<dbReference type="GO" id="GO:0003906">
    <property type="term" value="F:DNA-(apurinic or apyrimidinic site) endonuclease activity"/>
    <property type="evidence" value="ECO:0007669"/>
    <property type="project" value="InterPro"/>
</dbReference>
<evidence type="ECO:0000313" key="3">
    <source>
        <dbReference type="EMBL" id="HGB25622.1"/>
    </source>
</evidence>
<gene>
    <name evidence="3" type="ORF">ENV88_06340</name>
</gene>
<dbReference type="Pfam" id="PF09171">
    <property type="entry name" value="AGOG"/>
    <property type="match status" value="1"/>
</dbReference>
<comment type="caution">
    <text evidence="3">The sequence shown here is derived from an EMBL/GenBank/DDBJ whole genome shotgun (WGS) entry which is preliminary data.</text>
</comment>
<protein>
    <submittedName>
        <fullName evidence="3">N-glycosylase/DNA lyase</fullName>
    </submittedName>
</protein>
<dbReference type="GO" id="GO:0016799">
    <property type="term" value="F:hydrolase activity, hydrolyzing N-glycosyl compounds"/>
    <property type="evidence" value="ECO:0007669"/>
    <property type="project" value="InterPro"/>
</dbReference>
<dbReference type="AlphaFoldDB" id="A0A7C3WQQ9"/>
<proteinExistence type="predicted"/>
<keyword evidence="2" id="KW-1133">Transmembrane helix</keyword>
<dbReference type="InterPro" id="IPR011257">
    <property type="entry name" value="DNA_glycosylase"/>
</dbReference>
<dbReference type="InterPro" id="IPR015254">
    <property type="entry name" value="AGOG-like"/>
</dbReference>
<dbReference type="EMBL" id="DTIB01000104">
    <property type="protein sequence ID" value="HGB25622.1"/>
    <property type="molecule type" value="Genomic_DNA"/>
</dbReference>
<keyword evidence="3" id="KW-0456">Lyase</keyword>
<reference evidence="3" key="1">
    <citation type="journal article" date="2020" name="mSystems">
        <title>Genome- and Community-Level Interaction Insights into Carbon Utilization and Element Cycling Functions of Hydrothermarchaeota in Hydrothermal Sediment.</title>
        <authorList>
            <person name="Zhou Z."/>
            <person name="Liu Y."/>
            <person name="Xu W."/>
            <person name="Pan J."/>
            <person name="Luo Z.H."/>
            <person name="Li M."/>
        </authorList>
    </citation>
    <scope>NUCLEOTIDE SEQUENCE [LARGE SCALE GENOMIC DNA]</scope>
    <source>
        <strain evidence="3">SpSt-8</strain>
    </source>
</reference>
<keyword evidence="2" id="KW-0472">Membrane</keyword>